<evidence type="ECO:0000256" key="2">
    <source>
        <dbReference type="PROSITE-ProRule" id="PRU10139"/>
    </source>
</evidence>
<dbReference type="SUPFAM" id="SSF56317">
    <property type="entry name" value="Carbon-nitrogen hydrolase"/>
    <property type="match status" value="1"/>
</dbReference>
<protein>
    <submittedName>
        <fullName evidence="4">Nitrilase</fullName>
    </submittedName>
</protein>
<name>A0A4R6QLT4_9BURK</name>
<reference evidence="4 5" key="1">
    <citation type="submission" date="2019-03" db="EMBL/GenBank/DDBJ databases">
        <title>Genomic Encyclopedia of Type Strains, Phase IV (KMG-IV): sequencing the most valuable type-strain genomes for metagenomic binning, comparative biology and taxonomic classification.</title>
        <authorList>
            <person name="Goeker M."/>
        </authorList>
    </citation>
    <scope>NUCLEOTIDE SEQUENCE [LARGE SCALE GENOMIC DNA]</scope>
    <source>
        <strain evidence="4 5">DSM 16998</strain>
    </source>
</reference>
<evidence type="ECO:0000313" key="5">
    <source>
        <dbReference type="Proteomes" id="UP000295361"/>
    </source>
</evidence>
<keyword evidence="5" id="KW-1185">Reference proteome</keyword>
<dbReference type="GO" id="GO:0000257">
    <property type="term" value="F:nitrilase activity"/>
    <property type="evidence" value="ECO:0007669"/>
    <property type="project" value="UniProtKB-ARBA"/>
</dbReference>
<dbReference type="AlphaFoldDB" id="A0A4R6QLT4"/>
<organism evidence="4 5">
    <name type="scientific">Roseateles toxinivorans</name>
    <dbReference type="NCBI Taxonomy" id="270368"/>
    <lineage>
        <taxon>Bacteria</taxon>
        <taxon>Pseudomonadati</taxon>
        <taxon>Pseudomonadota</taxon>
        <taxon>Betaproteobacteria</taxon>
        <taxon>Burkholderiales</taxon>
        <taxon>Sphaerotilaceae</taxon>
        <taxon>Roseateles</taxon>
    </lineage>
</organism>
<evidence type="ECO:0000259" key="3">
    <source>
        <dbReference type="PROSITE" id="PS50263"/>
    </source>
</evidence>
<dbReference type="InterPro" id="IPR000132">
    <property type="entry name" value="Nitrilase/CN_hydratase_CS"/>
</dbReference>
<dbReference type="InterPro" id="IPR044149">
    <property type="entry name" value="Nitrilases_CHs"/>
</dbReference>
<dbReference type="PROSITE" id="PS00920">
    <property type="entry name" value="NITRIL_CHT_1"/>
    <property type="match status" value="1"/>
</dbReference>
<dbReference type="PANTHER" id="PTHR46044:SF1">
    <property type="entry name" value="CN HYDROLASE DOMAIN-CONTAINING PROTEIN"/>
    <property type="match status" value="1"/>
</dbReference>
<dbReference type="CDD" id="cd07564">
    <property type="entry name" value="nitrilases_CHs"/>
    <property type="match status" value="1"/>
</dbReference>
<accession>A0A4R6QLT4</accession>
<dbReference type="InParanoid" id="A0A4R6QLT4"/>
<evidence type="ECO:0000313" key="4">
    <source>
        <dbReference type="EMBL" id="TDP63828.1"/>
    </source>
</evidence>
<dbReference type="PROSITE" id="PS00921">
    <property type="entry name" value="NITRIL_CHT_2"/>
    <property type="match status" value="1"/>
</dbReference>
<dbReference type="RefSeq" id="WP_133701694.1">
    <property type="nucleotide sequence ID" value="NZ_SNXS01000004.1"/>
</dbReference>
<dbReference type="Gene3D" id="3.60.110.10">
    <property type="entry name" value="Carbon-nitrogen hydrolase"/>
    <property type="match status" value="1"/>
</dbReference>
<evidence type="ECO:0000256" key="1">
    <source>
        <dbReference type="ARBA" id="ARBA00008129"/>
    </source>
</evidence>
<dbReference type="Proteomes" id="UP000295361">
    <property type="component" value="Unassembled WGS sequence"/>
</dbReference>
<comment type="caution">
    <text evidence="4">The sequence shown here is derived from an EMBL/GenBank/DDBJ whole genome shotgun (WGS) entry which is preliminary data.</text>
</comment>
<proteinExistence type="inferred from homology"/>
<dbReference type="Pfam" id="PF00795">
    <property type="entry name" value="CN_hydrolase"/>
    <property type="match status" value="1"/>
</dbReference>
<gene>
    <name evidence="4" type="ORF">DES47_104110</name>
</gene>
<sequence>MISSVLTVGLAQIAPIWLDRAATLAKMVDWVARAGREGCQLVAFGEALLPGYPFWVELTDGARFESALQKRFYAHYAEQAVRIERGDLAPLCAAARAAKCWVLLGVMEQPAARGHSVYCSMVWIDPQGEVRNVHRKLMPTFEERLVWATGDGAGLRTFDVGPFRAGGLNCWENWMPLPRAALQAQGEDLHVALWPGNVRNIIDLTRHIAREGRSFSLAVSGLMRRGDVPDHIPEAALLREVLPETSANGGSCIAGPDGQWLVEPVADVETLIVAQLDLARVREERQNFDPSGHYARPDVLRLEIDRRRQQVLIERD</sequence>
<feature type="active site" description="Proton acceptor" evidence="2">
    <location>
        <position position="46"/>
    </location>
</feature>
<comment type="similarity">
    <text evidence="1">Belongs to the carbon-nitrogen hydrolase superfamily. Nitrilase family.</text>
</comment>
<dbReference type="InterPro" id="IPR036526">
    <property type="entry name" value="C-N_Hydrolase_sf"/>
</dbReference>
<dbReference type="OrthoDB" id="9803803at2"/>
<feature type="domain" description="CN hydrolase" evidence="3">
    <location>
        <begin position="6"/>
        <end position="278"/>
    </location>
</feature>
<dbReference type="PROSITE" id="PS50263">
    <property type="entry name" value="CN_HYDROLASE"/>
    <property type="match status" value="1"/>
</dbReference>
<dbReference type="EMBL" id="SNXS01000004">
    <property type="protein sequence ID" value="TDP63828.1"/>
    <property type="molecule type" value="Genomic_DNA"/>
</dbReference>
<dbReference type="PANTHER" id="PTHR46044">
    <property type="entry name" value="NITRILASE"/>
    <property type="match status" value="1"/>
</dbReference>
<dbReference type="InterPro" id="IPR003010">
    <property type="entry name" value="C-N_Hydrolase"/>
</dbReference>